<dbReference type="SMART" id="SM00530">
    <property type="entry name" value="HTH_XRE"/>
    <property type="match status" value="1"/>
</dbReference>
<comment type="caution">
    <text evidence="2">The sequence shown here is derived from an EMBL/GenBank/DDBJ whole genome shotgun (WGS) entry which is preliminary data.</text>
</comment>
<organism evidence="2 3">
    <name type="scientific">Bradyrhizobium aeschynomenes</name>
    <dbReference type="NCBI Taxonomy" id="2734909"/>
    <lineage>
        <taxon>Bacteria</taxon>
        <taxon>Pseudomonadati</taxon>
        <taxon>Pseudomonadota</taxon>
        <taxon>Alphaproteobacteria</taxon>
        <taxon>Hyphomicrobiales</taxon>
        <taxon>Nitrobacteraceae</taxon>
        <taxon>Bradyrhizobium</taxon>
    </lineage>
</organism>
<gene>
    <name evidence="2" type="ORF">HL667_32235</name>
</gene>
<dbReference type="Pfam" id="PF12844">
    <property type="entry name" value="HTH_19"/>
    <property type="match status" value="1"/>
</dbReference>
<evidence type="ECO:0000313" key="2">
    <source>
        <dbReference type="EMBL" id="NPU69704.1"/>
    </source>
</evidence>
<name>A0ABX2CNC3_9BRAD</name>
<dbReference type="InterPro" id="IPR001387">
    <property type="entry name" value="Cro/C1-type_HTH"/>
</dbReference>
<evidence type="ECO:0000313" key="3">
    <source>
        <dbReference type="Proteomes" id="UP000886476"/>
    </source>
</evidence>
<dbReference type="RefSeq" id="WP_172114992.1">
    <property type="nucleotide sequence ID" value="NZ_JABFDM010000021.1"/>
</dbReference>
<dbReference type="Gene3D" id="1.10.260.40">
    <property type="entry name" value="lambda repressor-like DNA-binding domains"/>
    <property type="match status" value="1"/>
</dbReference>
<sequence length="248" mass="26733">MTDKLQPEVNSPPISEGTLGSRIRAVRTAKRLPLGDTANRIGVSRTSLHQWESDAVKNPDLRKLAAFTELADISLDWLLQGRGPPPAFLLSEALPKQQSIAPATENADSTSPAGDDVSKITEIAASMVTHARGFDLTPRATWTIPNDVLELGFNVEGQHALIKRLSRDSSATDLERGNYVLIDTSRSAIDEPGLYILSDPTGSRARCARAEFSNGLLEVTLDGMLGNDDAPSESSSVLGRIMGVFRQI</sequence>
<protein>
    <submittedName>
        <fullName evidence="2">Helix-turn-helix transcriptional regulator</fullName>
    </submittedName>
</protein>
<dbReference type="InterPro" id="IPR010982">
    <property type="entry name" value="Lambda_DNA-bd_dom_sf"/>
</dbReference>
<accession>A0ABX2CNC3</accession>
<proteinExistence type="predicted"/>
<dbReference type="PROSITE" id="PS50943">
    <property type="entry name" value="HTH_CROC1"/>
    <property type="match status" value="1"/>
</dbReference>
<keyword evidence="3" id="KW-1185">Reference proteome</keyword>
<reference evidence="2" key="1">
    <citation type="submission" date="2020-05" db="EMBL/GenBank/DDBJ databases">
        <title>Nod-independent and nitrogen-fixing Bradyrhizobium aeschynomene sp. nov. isolated from nodules of Aeschynomene indica.</title>
        <authorList>
            <person name="Zhang Z."/>
        </authorList>
    </citation>
    <scope>NUCLEOTIDE SEQUENCE</scope>
    <source>
        <strain evidence="2">83012</strain>
    </source>
</reference>
<dbReference type="EMBL" id="JABFDN010000021">
    <property type="protein sequence ID" value="NPU69704.1"/>
    <property type="molecule type" value="Genomic_DNA"/>
</dbReference>
<dbReference type="SUPFAM" id="SSF47413">
    <property type="entry name" value="lambda repressor-like DNA-binding domains"/>
    <property type="match status" value="1"/>
</dbReference>
<feature type="domain" description="HTH cro/C1-type" evidence="1">
    <location>
        <begin position="23"/>
        <end position="78"/>
    </location>
</feature>
<dbReference type="CDD" id="cd00093">
    <property type="entry name" value="HTH_XRE"/>
    <property type="match status" value="1"/>
</dbReference>
<dbReference type="Proteomes" id="UP000886476">
    <property type="component" value="Unassembled WGS sequence"/>
</dbReference>
<evidence type="ECO:0000259" key="1">
    <source>
        <dbReference type="PROSITE" id="PS50943"/>
    </source>
</evidence>